<keyword evidence="3" id="KW-1185">Reference proteome</keyword>
<feature type="region of interest" description="Disordered" evidence="1">
    <location>
        <begin position="379"/>
        <end position="400"/>
    </location>
</feature>
<comment type="caution">
    <text evidence="2">The sequence shown here is derived from an EMBL/GenBank/DDBJ whole genome shotgun (WGS) entry which is preliminary data.</text>
</comment>
<feature type="region of interest" description="Disordered" evidence="1">
    <location>
        <begin position="416"/>
        <end position="435"/>
    </location>
</feature>
<reference evidence="2 3" key="1">
    <citation type="submission" date="2024-02" db="EMBL/GenBank/DDBJ databases">
        <authorList>
            <person name="Chen Y."/>
            <person name="Shah S."/>
            <person name="Dougan E. K."/>
            <person name="Thang M."/>
            <person name="Chan C."/>
        </authorList>
    </citation>
    <scope>NUCLEOTIDE SEQUENCE [LARGE SCALE GENOMIC DNA]</scope>
</reference>
<evidence type="ECO:0000313" key="3">
    <source>
        <dbReference type="Proteomes" id="UP001642484"/>
    </source>
</evidence>
<feature type="region of interest" description="Disordered" evidence="1">
    <location>
        <begin position="550"/>
        <end position="604"/>
    </location>
</feature>
<gene>
    <name evidence="2" type="ORF">CCMP2556_LOCUS48816</name>
</gene>
<feature type="region of interest" description="Disordered" evidence="1">
    <location>
        <begin position="923"/>
        <end position="960"/>
    </location>
</feature>
<name>A0ABP0RU47_9DINO</name>
<feature type="region of interest" description="Disordered" evidence="1">
    <location>
        <begin position="204"/>
        <end position="224"/>
    </location>
</feature>
<sequence length="995" mass="105760">MPEANAIESLGDNIAEDLLASALLHEMQHKEQAQRESSEVLSATQVSDAATIPPEAARDDEERLEAQRTLQSSLREALNMDPNEAGPSSDVLTASESAMVKYCESVAEELLDLAMQQMKHEQAARRSSTPSRISDPSLSNEVAVIEALGQKLAEDLLNDADQQSKVSRPASEVTIMPSQARKTKDELLDEIDILASSLTVDVLQPEDRPSSGQSARGGQSASVVTADASEPITELVHNWVQDSLPSQADTQPASQVCTEGSELLAPSIERPEDVAQDAASLASGPAVSVATSQGSLQVAKATAFHALNDTIEELRSAETAPQEVEAHVPGADVDVAAMAQDLLDSAAAATAHPVRAASLLTSEVSVEILPVISVQPLEASSEVESARSGGSQEDPKKDYSATAVHQMVAEVLEHQSLDQDSVAPADPSEVETTSDRLSFGIAGPESVCSAGFEEAALLQAAVGAELLSEAGDLLELTSRPASAHTAHTAASLEERIVAEVAGDLLPEQNPAKILALVKELQRRSLQEPEVELHFSGPGMHRIHRAEASATLSAKVPEDAQKQELSTGAESKKEMFASQPRFTALEAESSSGAEPTSVPGKPAVSQDRLHVLREEEIDPITIAAEALARDVASQEIEAPSEKTPSLGEQTVSDLSVDTAAFGLPKEVTEKMMREASAAIQAELDLAAIVAKALAQDVLSKEVEEELDPVALASQALALDVMSKEVEVEEVLDPLGPPVSIASEALALDAMSHEVSAEHVPEPEEEPEGPAEDQDVVPPEQQSRRVRPPAGSGAAAAVAARRLAEHTIEGMIKLHERENRDLEALVKKKFYTPAPGTKLPTVSSLPSLGMGKGKACDETKRILRLNYHRVLNTPTVYQEHRPRSAADMDLREDLKLHNDPELQEKRFLRQRGTYQAVPGNVKAVSPQKKSKSVCLTPMKSQSAPLLPPATGADRGPPKLRPLAKGANNLLKLKDGAPPARLLWPGMRAVCSGSGSRL</sequence>
<feature type="compositionally biased region" description="Low complexity" evidence="1">
    <location>
        <begin position="786"/>
        <end position="796"/>
    </location>
</feature>
<protein>
    <submittedName>
        <fullName evidence="2">Uncharacterized protein</fullName>
    </submittedName>
</protein>
<dbReference type="EMBL" id="CAXAMN010026583">
    <property type="protein sequence ID" value="CAK9104072.1"/>
    <property type="molecule type" value="Genomic_DNA"/>
</dbReference>
<feature type="region of interest" description="Disordered" evidence="1">
    <location>
        <begin position="28"/>
        <end position="69"/>
    </location>
</feature>
<feature type="compositionally biased region" description="Basic and acidic residues" evidence="1">
    <location>
        <begin position="28"/>
        <end position="38"/>
    </location>
</feature>
<feature type="compositionally biased region" description="Polar residues" evidence="1">
    <location>
        <begin position="39"/>
        <end position="48"/>
    </location>
</feature>
<feature type="compositionally biased region" description="Basic and acidic residues" evidence="1">
    <location>
        <begin position="56"/>
        <end position="66"/>
    </location>
</feature>
<feature type="region of interest" description="Disordered" evidence="1">
    <location>
        <begin position="749"/>
        <end position="796"/>
    </location>
</feature>
<evidence type="ECO:0000313" key="2">
    <source>
        <dbReference type="EMBL" id="CAK9104072.1"/>
    </source>
</evidence>
<feature type="compositionally biased region" description="Low complexity" evidence="1">
    <location>
        <begin position="210"/>
        <end position="222"/>
    </location>
</feature>
<evidence type="ECO:0000256" key="1">
    <source>
        <dbReference type="SAM" id="MobiDB-lite"/>
    </source>
</evidence>
<feature type="compositionally biased region" description="Basic and acidic residues" evidence="1">
    <location>
        <begin position="749"/>
        <end position="760"/>
    </location>
</feature>
<feature type="compositionally biased region" description="Acidic residues" evidence="1">
    <location>
        <begin position="761"/>
        <end position="773"/>
    </location>
</feature>
<dbReference type="Proteomes" id="UP001642484">
    <property type="component" value="Unassembled WGS sequence"/>
</dbReference>
<accession>A0ABP0RU47</accession>
<organism evidence="2 3">
    <name type="scientific">Durusdinium trenchii</name>
    <dbReference type="NCBI Taxonomy" id="1381693"/>
    <lineage>
        <taxon>Eukaryota</taxon>
        <taxon>Sar</taxon>
        <taxon>Alveolata</taxon>
        <taxon>Dinophyceae</taxon>
        <taxon>Suessiales</taxon>
        <taxon>Symbiodiniaceae</taxon>
        <taxon>Durusdinium</taxon>
    </lineage>
</organism>
<proteinExistence type="predicted"/>